<dbReference type="Proteomes" id="UP000712281">
    <property type="component" value="Unassembled WGS sequence"/>
</dbReference>
<evidence type="ECO:0000313" key="1">
    <source>
        <dbReference type="EMBL" id="KAF2566381.1"/>
    </source>
</evidence>
<dbReference type="AlphaFoldDB" id="A0A3N6QBR9"/>
<name>A0A3N6QBR9_BRACR</name>
<sequence>MERMSINRYDLGATSVVSDQMVAAPWKRYYKPATITSSSDMVGLESTISVLVRDLWQHKDVTHNAPVSF</sequence>
<dbReference type="EMBL" id="QGKW02001911">
    <property type="protein sequence ID" value="KAF2566381.1"/>
    <property type="molecule type" value="Genomic_DNA"/>
</dbReference>
<gene>
    <name evidence="1" type="ORF">F2Q68_00026273</name>
</gene>
<protein>
    <recommendedName>
        <fullName evidence="3">Alpha-galactosidase</fullName>
    </recommendedName>
</protein>
<reference evidence="1" key="1">
    <citation type="submission" date="2019-12" db="EMBL/GenBank/DDBJ databases">
        <title>Genome sequencing and annotation of Brassica cretica.</title>
        <authorList>
            <person name="Studholme D.J."/>
            <person name="Sarris P.F."/>
        </authorList>
    </citation>
    <scope>NUCLEOTIDE SEQUENCE</scope>
    <source>
        <strain evidence="1">PFS-001/15</strain>
        <tissue evidence="1">Leaf</tissue>
    </source>
</reference>
<organism evidence="1 2">
    <name type="scientific">Brassica cretica</name>
    <name type="common">Mustard</name>
    <dbReference type="NCBI Taxonomy" id="69181"/>
    <lineage>
        <taxon>Eukaryota</taxon>
        <taxon>Viridiplantae</taxon>
        <taxon>Streptophyta</taxon>
        <taxon>Embryophyta</taxon>
        <taxon>Tracheophyta</taxon>
        <taxon>Spermatophyta</taxon>
        <taxon>Magnoliopsida</taxon>
        <taxon>eudicotyledons</taxon>
        <taxon>Gunneridae</taxon>
        <taxon>Pentapetalae</taxon>
        <taxon>rosids</taxon>
        <taxon>malvids</taxon>
        <taxon>Brassicales</taxon>
        <taxon>Brassicaceae</taxon>
        <taxon>Brassiceae</taxon>
        <taxon>Brassica</taxon>
    </lineage>
</organism>
<evidence type="ECO:0008006" key="3">
    <source>
        <dbReference type="Google" id="ProtNLM"/>
    </source>
</evidence>
<dbReference type="SUPFAM" id="SSF51011">
    <property type="entry name" value="Glycosyl hydrolase domain"/>
    <property type="match status" value="1"/>
</dbReference>
<dbReference type="InterPro" id="IPR013780">
    <property type="entry name" value="Glyco_hydro_b"/>
</dbReference>
<dbReference type="Gene3D" id="2.60.40.1180">
    <property type="entry name" value="Golgi alpha-mannosidase II"/>
    <property type="match status" value="1"/>
</dbReference>
<accession>A0A3N6QBR9</accession>
<dbReference type="OrthoDB" id="5795902at2759"/>
<proteinExistence type="predicted"/>
<evidence type="ECO:0000313" key="2">
    <source>
        <dbReference type="Proteomes" id="UP000712281"/>
    </source>
</evidence>
<comment type="caution">
    <text evidence="1">The sequence shown here is derived from an EMBL/GenBank/DDBJ whole genome shotgun (WGS) entry which is preliminary data.</text>
</comment>